<reference evidence="5 7" key="2">
    <citation type="submission" date="2020-09" db="EMBL/GenBank/DDBJ databases">
        <title>Draft Genome Sequence of Aminobacter carboxidus type strain DSM 1086, a soil Gram-negative carboxydobacterium.</title>
        <authorList>
            <person name="Turrini P."/>
            <person name="Tescari M."/>
            <person name="Artuso I."/>
            <person name="Lugli G.A."/>
            <person name="Frangipani E."/>
            <person name="Ventura M."/>
            <person name="Visca P."/>
        </authorList>
    </citation>
    <scope>NUCLEOTIDE SEQUENCE [LARGE SCALE GENOMIC DNA]</scope>
    <source>
        <strain evidence="5 7">DSM 1086</strain>
    </source>
</reference>
<dbReference type="Proteomes" id="UP000532373">
    <property type="component" value="Unassembled WGS sequence"/>
</dbReference>
<evidence type="ECO:0000313" key="6">
    <source>
        <dbReference type="Proteomes" id="UP000532373"/>
    </source>
</evidence>
<dbReference type="EC" id="2.3.1.267" evidence="4"/>
<evidence type="ECO:0000313" key="7">
    <source>
        <dbReference type="Proteomes" id="UP000598227"/>
    </source>
</evidence>
<reference evidence="4 6" key="1">
    <citation type="submission" date="2020-08" db="EMBL/GenBank/DDBJ databases">
        <title>Genomic Encyclopedia of Type Strains, Phase IV (KMG-IV): sequencing the most valuable type-strain genomes for metagenomic binning, comparative biology and taxonomic classification.</title>
        <authorList>
            <person name="Goeker M."/>
        </authorList>
    </citation>
    <scope>NUCLEOTIDE SEQUENCE [LARGE SCALE GENOMIC DNA]</scope>
    <source>
        <strain evidence="4 6">DSM 17454</strain>
    </source>
</reference>
<dbReference type="PANTHER" id="PTHR43420">
    <property type="entry name" value="ACETYLTRANSFERASE"/>
    <property type="match status" value="1"/>
</dbReference>
<dbReference type="SUPFAM" id="SSF55729">
    <property type="entry name" value="Acyl-CoA N-acyltransferases (Nat)"/>
    <property type="match status" value="1"/>
</dbReference>
<dbReference type="Proteomes" id="UP000598227">
    <property type="component" value="Unassembled WGS sequence"/>
</dbReference>
<keyword evidence="7" id="KW-1185">Reference proteome</keyword>
<keyword evidence="2 4" id="KW-0012">Acyltransferase</keyword>
<accession>A0A8E1WJH1</accession>
<dbReference type="Pfam" id="PF00583">
    <property type="entry name" value="Acetyltransf_1"/>
    <property type="match status" value="1"/>
</dbReference>
<comment type="caution">
    <text evidence="4">The sequence shown here is derived from an EMBL/GenBank/DDBJ whole genome shotgun (WGS) entry which is preliminary data.</text>
</comment>
<organism evidence="4 6">
    <name type="scientific">Aminobacter carboxidus</name>
    <dbReference type="NCBI Taxonomy" id="376165"/>
    <lineage>
        <taxon>Bacteria</taxon>
        <taxon>Pseudomonadati</taxon>
        <taxon>Pseudomonadota</taxon>
        <taxon>Alphaproteobacteria</taxon>
        <taxon>Hyphomicrobiales</taxon>
        <taxon>Phyllobacteriaceae</taxon>
        <taxon>Aminobacter</taxon>
    </lineage>
</organism>
<gene>
    <name evidence="4" type="ORF">HNQ96_005528</name>
    <name evidence="5" type="ORF">IHE39_15825</name>
</gene>
<proteinExistence type="predicted"/>
<evidence type="ECO:0000256" key="1">
    <source>
        <dbReference type="ARBA" id="ARBA00022679"/>
    </source>
</evidence>
<dbReference type="PANTHER" id="PTHR43420:SF12">
    <property type="entry name" value="N-ACETYLTRANSFERASE DOMAIN-CONTAINING PROTEIN"/>
    <property type="match status" value="1"/>
</dbReference>
<dbReference type="RefSeq" id="WP_184773199.1">
    <property type="nucleotide sequence ID" value="NZ_JACHGI010000018.1"/>
</dbReference>
<keyword evidence="1 4" id="KW-0808">Transferase</keyword>
<dbReference type="InterPro" id="IPR016181">
    <property type="entry name" value="Acyl_CoA_acyltransferase"/>
</dbReference>
<name>A0A8E1WJH1_9HYPH</name>
<dbReference type="GO" id="GO:0008999">
    <property type="term" value="F:protein-N-terminal-alanine acetyltransferase activity"/>
    <property type="evidence" value="ECO:0007669"/>
    <property type="project" value="UniProtKB-EC"/>
</dbReference>
<feature type="domain" description="N-acetyltransferase" evidence="3">
    <location>
        <begin position="12"/>
        <end position="162"/>
    </location>
</feature>
<dbReference type="InterPro" id="IPR050680">
    <property type="entry name" value="YpeA/RimI_acetyltransf"/>
</dbReference>
<dbReference type="CDD" id="cd04301">
    <property type="entry name" value="NAT_SF"/>
    <property type="match status" value="1"/>
</dbReference>
<protein>
    <submittedName>
        <fullName evidence="5">GNAT family N-acetyltransferase</fullName>
    </submittedName>
    <submittedName>
        <fullName evidence="4">Ribosomal-protein-alanine N-acetyltransferase</fullName>
        <ecNumber evidence="4">2.3.1.267</ecNumber>
    </submittedName>
</protein>
<evidence type="ECO:0000259" key="3">
    <source>
        <dbReference type="PROSITE" id="PS51186"/>
    </source>
</evidence>
<dbReference type="InterPro" id="IPR000182">
    <property type="entry name" value="GNAT_dom"/>
</dbReference>
<evidence type="ECO:0000313" key="4">
    <source>
        <dbReference type="EMBL" id="MBB6469637.1"/>
    </source>
</evidence>
<sequence>MKLPFWPLKRDYALELLTTGDSADIAPLHREDFVRPWSGDEFSALLEQDTVFGFAAREIGHGAEAPAGFVLARLAAGEAEILTIAVSRSHRRHGLGWRLMDAVLRELHAQRAEALFLEVDETNAPAIGLYRKFGFHEVGKRPNYYQSAQGATGALVMRLDLR</sequence>
<dbReference type="EMBL" id="JACHGI010000018">
    <property type="protein sequence ID" value="MBB6469637.1"/>
    <property type="molecule type" value="Genomic_DNA"/>
</dbReference>
<evidence type="ECO:0000313" key="5">
    <source>
        <dbReference type="EMBL" id="MBE1205766.1"/>
    </source>
</evidence>
<dbReference type="AlphaFoldDB" id="A0A8E1WJH1"/>
<dbReference type="Gene3D" id="3.40.630.30">
    <property type="match status" value="1"/>
</dbReference>
<dbReference type="PROSITE" id="PS51186">
    <property type="entry name" value="GNAT"/>
    <property type="match status" value="1"/>
</dbReference>
<evidence type="ECO:0000256" key="2">
    <source>
        <dbReference type="ARBA" id="ARBA00023315"/>
    </source>
</evidence>
<dbReference type="EMBL" id="JACZEP010000004">
    <property type="protein sequence ID" value="MBE1205766.1"/>
    <property type="molecule type" value="Genomic_DNA"/>
</dbReference>